<keyword evidence="5" id="KW-0029">Amino-acid transport</keyword>
<dbReference type="GO" id="GO:0015658">
    <property type="term" value="F:branched-chain amino acid transmembrane transporter activity"/>
    <property type="evidence" value="ECO:0007669"/>
    <property type="project" value="TreeGrafter"/>
</dbReference>
<organism evidence="7 8">
    <name type="scientific">Lutimaribacter pacificus</name>
    <dbReference type="NCBI Taxonomy" id="391948"/>
    <lineage>
        <taxon>Bacteria</taxon>
        <taxon>Pseudomonadati</taxon>
        <taxon>Pseudomonadota</taxon>
        <taxon>Alphaproteobacteria</taxon>
        <taxon>Rhodobacterales</taxon>
        <taxon>Roseobacteraceae</taxon>
        <taxon>Lutimaribacter</taxon>
    </lineage>
</organism>
<dbReference type="Proteomes" id="UP000324252">
    <property type="component" value="Unassembled WGS sequence"/>
</dbReference>
<dbReference type="Gene3D" id="3.40.50.300">
    <property type="entry name" value="P-loop containing nucleotide triphosphate hydrolases"/>
    <property type="match status" value="1"/>
</dbReference>
<evidence type="ECO:0000256" key="1">
    <source>
        <dbReference type="ARBA" id="ARBA00005417"/>
    </source>
</evidence>
<dbReference type="InterPro" id="IPR017871">
    <property type="entry name" value="ABC_transporter-like_CS"/>
</dbReference>
<dbReference type="OrthoDB" id="9806149at2"/>
<evidence type="ECO:0000256" key="2">
    <source>
        <dbReference type="ARBA" id="ARBA00022448"/>
    </source>
</evidence>
<keyword evidence="2" id="KW-0813">Transport</keyword>
<proteinExistence type="inferred from homology"/>
<keyword evidence="4 7" id="KW-0067">ATP-binding</keyword>
<dbReference type="RefSeq" id="WP_149788629.1">
    <property type="nucleotide sequence ID" value="NZ_FNIO01000005.1"/>
</dbReference>
<evidence type="ECO:0000313" key="8">
    <source>
        <dbReference type="Proteomes" id="UP000324252"/>
    </source>
</evidence>
<protein>
    <submittedName>
        <fullName evidence="7">Amino acid/amide ABC transporter ATP-binding protein 2, HAAT family</fullName>
    </submittedName>
</protein>
<gene>
    <name evidence="7" type="ORF">SAMN05444142_103526</name>
</gene>
<feature type="domain" description="ABC transporter" evidence="6">
    <location>
        <begin position="2"/>
        <end position="231"/>
    </location>
</feature>
<sequence>MLEIRGLDAFYGDFQALFGVDLSLQPGQTLALIGANGAGKSSFLHAICGMTQARGSVRLGDTDLAALPAVGRAAAGVALSPEGRRMFLSLSVRENLLMGANVRRRGPWTLDRVTGLFPILGEFADRPAGLLSGGQQQMVAIGRALMANPALLLLDEVSLGLAPVVAQEVHAALAMLRDQSEMITIMVEQDVNRAIAAGDRFLCLLEGRAALTGPCAGADLDAIGRAYFGEDDT</sequence>
<dbReference type="GO" id="GO:0016887">
    <property type="term" value="F:ATP hydrolysis activity"/>
    <property type="evidence" value="ECO:0007669"/>
    <property type="project" value="InterPro"/>
</dbReference>
<dbReference type="SMART" id="SM00382">
    <property type="entry name" value="AAA"/>
    <property type="match status" value="1"/>
</dbReference>
<evidence type="ECO:0000256" key="4">
    <source>
        <dbReference type="ARBA" id="ARBA00022840"/>
    </source>
</evidence>
<name>A0A1H0IV99_9RHOB</name>
<dbReference type="SUPFAM" id="SSF52540">
    <property type="entry name" value="P-loop containing nucleoside triphosphate hydrolases"/>
    <property type="match status" value="1"/>
</dbReference>
<dbReference type="PROSITE" id="PS50893">
    <property type="entry name" value="ABC_TRANSPORTER_2"/>
    <property type="match status" value="1"/>
</dbReference>
<keyword evidence="8" id="KW-1185">Reference proteome</keyword>
<dbReference type="InterPro" id="IPR027417">
    <property type="entry name" value="P-loop_NTPase"/>
</dbReference>
<dbReference type="PANTHER" id="PTHR43820">
    <property type="entry name" value="HIGH-AFFINITY BRANCHED-CHAIN AMINO ACID TRANSPORT ATP-BINDING PROTEIN LIVF"/>
    <property type="match status" value="1"/>
</dbReference>
<dbReference type="PANTHER" id="PTHR43820:SF5">
    <property type="entry name" value="HIGH-AFFINITY BRANCHED-CHAIN AMINO ACID TRANSPORT ATP-BINDING PROTEIN"/>
    <property type="match status" value="1"/>
</dbReference>
<dbReference type="InterPro" id="IPR003439">
    <property type="entry name" value="ABC_transporter-like_ATP-bd"/>
</dbReference>
<reference evidence="7 8" key="1">
    <citation type="submission" date="2016-11" db="EMBL/GenBank/DDBJ databases">
        <authorList>
            <person name="Varghese N."/>
            <person name="Submissions S."/>
        </authorList>
    </citation>
    <scope>NUCLEOTIDE SEQUENCE [LARGE SCALE GENOMIC DNA]</scope>
    <source>
        <strain evidence="7 8">DSM 29620</strain>
    </source>
</reference>
<dbReference type="InterPro" id="IPR003593">
    <property type="entry name" value="AAA+_ATPase"/>
</dbReference>
<dbReference type="InterPro" id="IPR052156">
    <property type="entry name" value="BCAA_Transport_ATP-bd_LivF"/>
</dbReference>
<evidence type="ECO:0000256" key="3">
    <source>
        <dbReference type="ARBA" id="ARBA00022741"/>
    </source>
</evidence>
<evidence type="ECO:0000313" key="7">
    <source>
        <dbReference type="EMBL" id="SHK17512.1"/>
    </source>
</evidence>
<evidence type="ECO:0000256" key="5">
    <source>
        <dbReference type="ARBA" id="ARBA00022970"/>
    </source>
</evidence>
<dbReference type="GO" id="GO:0005524">
    <property type="term" value="F:ATP binding"/>
    <property type="evidence" value="ECO:0007669"/>
    <property type="project" value="UniProtKB-KW"/>
</dbReference>
<dbReference type="PROSITE" id="PS00211">
    <property type="entry name" value="ABC_TRANSPORTER_1"/>
    <property type="match status" value="1"/>
</dbReference>
<accession>A0A1H0IV99</accession>
<dbReference type="CDD" id="cd03224">
    <property type="entry name" value="ABC_TM1139_LivF_branched"/>
    <property type="match status" value="1"/>
</dbReference>
<keyword evidence="3" id="KW-0547">Nucleotide-binding</keyword>
<dbReference type="AlphaFoldDB" id="A0A1H0IV99"/>
<dbReference type="Pfam" id="PF00005">
    <property type="entry name" value="ABC_tran"/>
    <property type="match status" value="1"/>
</dbReference>
<comment type="similarity">
    <text evidence="1">Belongs to the ABC transporter superfamily.</text>
</comment>
<evidence type="ECO:0000259" key="6">
    <source>
        <dbReference type="PROSITE" id="PS50893"/>
    </source>
</evidence>
<dbReference type="EMBL" id="FQZZ01000003">
    <property type="protein sequence ID" value="SHK17512.1"/>
    <property type="molecule type" value="Genomic_DNA"/>
</dbReference>
<dbReference type="GO" id="GO:0015807">
    <property type="term" value="P:L-amino acid transport"/>
    <property type="evidence" value="ECO:0007669"/>
    <property type="project" value="TreeGrafter"/>
</dbReference>